<dbReference type="SMART" id="SM00530">
    <property type="entry name" value="HTH_XRE"/>
    <property type="match status" value="1"/>
</dbReference>
<dbReference type="CDD" id="cd00093">
    <property type="entry name" value="HTH_XRE"/>
    <property type="match status" value="1"/>
</dbReference>
<dbReference type="Proteomes" id="UP000480178">
    <property type="component" value="Chromosome"/>
</dbReference>
<feature type="domain" description="HTH cro/C1-type" evidence="2">
    <location>
        <begin position="11"/>
        <end position="65"/>
    </location>
</feature>
<dbReference type="AlphaFoldDB" id="A0A6C0GW19"/>
<dbReference type="SUPFAM" id="SSF141571">
    <property type="entry name" value="Pentapeptide repeat-like"/>
    <property type="match status" value="1"/>
</dbReference>
<name>A0A6C0GW19_9BACT</name>
<dbReference type="InterPro" id="IPR001387">
    <property type="entry name" value="Cro/C1-type_HTH"/>
</dbReference>
<gene>
    <name evidence="3" type="ORF">GXP67_34885</name>
</gene>
<dbReference type="InterPro" id="IPR001646">
    <property type="entry name" value="5peptide_repeat"/>
</dbReference>
<evidence type="ECO:0000259" key="2">
    <source>
        <dbReference type="PROSITE" id="PS50943"/>
    </source>
</evidence>
<protein>
    <submittedName>
        <fullName evidence="3">Helix-turn-helix domain-containing protein</fullName>
    </submittedName>
</protein>
<keyword evidence="1" id="KW-0677">Repeat</keyword>
<organism evidence="3 4">
    <name type="scientific">Rhodocytophaga rosea</name>
    <dbReference type="NCBI Taxonomy" id="2704465"/>
    <lineage>
        <taxon>Bacteria</taxon>
        <taxon>Pseudomonadati</taxon>
        <taxon>Bacteroidota</taxon>
        <taxon>Cytophagia</taxon>
        <taxon>Cytophagales</taxon>
        <taxon>Rhodocytophagaceae</taxon>
        <taxon>Rhodocytophaga</taxon>
    </lineage>
</organism>
<dbReference type="KEGG" id="rhoz:GXP67_34885"/>
<dbReference type="GO" id="GO:0003677">
    <property type="term" value="F:DNA binding"/>
    <property type="evidence" value="ECO:0007669"/>
    <property type="project" value="InterPro"/>
</dbReference>
<reference evidence="3 4" key="1">
    <citation type="submission" date="2020-01" db="EMBL/GenBank/DDBJ databases">
        <authorList>
            <person name="Kim M.K."/>
        </authorList>
    </citation>
    <scope>NUCLEOTIDE SEQUENCE [LARGE SCALE GENOMIC DNA]</scope>
    <source>
        <strain evidence="3 4">172606-1</strain>
    </source>
</reference>
<dbReference type="PANTHER" id="PTHR47485">
    <property type="entry name" value="THYLAKOID LUMENAL 17.4 KDA PROTEIN, CHLOROPLASTIC"/>
    <property type="match status" value="1"/>
</dbReference>
<evidence type="ECO:0000313" key="4">
    <source>
        <dbReference type="Proteomes" id="UP000480178"/>
    </source>
</evidence>
<accession>A0A6C0GW19</accession>
<sequence length="300" mass="33541">MLHSKSIGNKIALARKKHNLSQAELAQQVSISPQAVGKWERGESMPDISTLNHLAEILKVDLNYFSESFHSDNPDVSTSRSAQTTIDENQTFKPKKKFGWNWDMSKGNWVDVDLSGLKDVQEKLDSSNLKNCKFMGSDLSGILLKSNSIEKCDFTGTDLRNSKIQSSSLKDTKFDNCSLIDAEFSKTSVKNCSFSSTNFSGAEFFGANFQSSIVENAVWKHTSFKETAISDIVFQGLMEDCAFEFCAFSKVVFKNMTLKHTFFKCKTLKKIQFINCEADRITYELLKSGKADLSGVSLIA</sequence>
<dbReference type="Gene3D" id="2.160.20.80">
    <property type="entry name" value="E3 ubiquitin-protein ligase SopA"/>
    <property type="match status" value="2"/>
</dbReference>
<dbReference type="PANTHER" id="PTHR47485:SF1">
    <property type="entry name" value="THYLAKOID LUMENAL 17.4 KDA PROTEIN, CHLOROPLASTIC"/>
    <property type="match status" value="1"/>
</dbReference>
<dbReference type="SUPFAM" id="SSF47413">
    <property type="entry name" value="lambda repressor-like DNA-binding domains"/>
    <property type="match status" value="1"/>
</dbReference>
<dbReference type="Pfam" id="PF00805">
    <property type="entry name" value="Pentapeptide"/>
    <property type="match status" value="1"/>
</dbReference>
<evidence type="ECO:0000256" key="1">
    <source>
        <dbReference type="ARBA" id="ARBA00022737"/>
    </source>
</evidence>
<proteinExistence type="predicted"/>
<dbReference type="Pfam" id="PF01381">
    <property type="entry name" value="HTH_3"/>
    <property type="match status" value="1"/>
</dbReference>
<keyword evidence="4" id="KW-1185">Reference proteome</keyword>
<dbReference type="InterPro" id="IPR010982">
    <property type="entry name" value="Lambda_DNA-bd_dom_sf"/>
</dbReference>
<dbReference type="Gene3D" id="1.10.260.40">
    <property type="entry name" value="lambda repressor-like DNA-binding domains"/>
    <property type="match status" value="1"/>
</dbReference>
<dbReference type="RefSeq" id="WP_162447419.1">
    <property type="nucleotide sequence ID" value="NZ_CP048222.1"/>
</dbReference>
<dbReference type="EMBL" id="CP048222">
    <property type="protein sequence ID" value="QHT71480.1"/>
    <property type="molecule type" value="Genomic_DNA"/>
</dbReference>
<dbReference type="PROSITE" id="PS50943">
    <property type="entry name" value="HTH_CROC1"/>
    <property type="match status" value="1"/>
</dbReference>
<evidence type="ECO:0000313" key="3">
    <source>
        <dbReference type="EMBL" id="QHT71480.1"/>
    </source>
</evidence>